<gene>
    <name evidence="1" type="primary">229</name>
    <name evidence="1" type="ORF">AH04_229</name>
</gene>
<accession>A0AAE7X170</accession>
<organism evidence="1 2">
    <name type="scientific">Erwinia phage AH04</name>
    <dbReference type="NCBI Taxonomy" id="2869569"/>
    <lineage>
        <taxon>Viruses</taxon>
        <taxon>Duplodnaviria</taxon>
        <taxon>Heunggongvirae</taxon>
        <taxon>Uroviricota</taxon>
        <taxon>Caudoviricetes</taxon>
        <taxon>Chimalliviridae</taxon>
        <taxon>Meadowvirus</taxon>
        <taxon>Meadowvirus AH04</taxon>
    </lineage>
</organism>
<evidence type="ECO:0000313" key="2">
    <source>
        <dbReference type="Proteomes" id="UP000827517"/>
    </source>
</evidence>
<dbReference type="InterPro" id="IPR029045">
    <property type="entry name" value="ClpP/crotonase-like_dom_sf"/>
</dbReference>
<dbReference type="RefSeq" id="YP_010667983.1">
    <property type="nucleotide sequence ID" value="NC_070952.1"/>
</dbReference>
<reference evidence="1" key="1">
    <citation type="submission" date="2021-07" db="EMBL/GenBank/DDBJ databases">
        <authorList>
            <person name="Roth S.J."/>
            <person name="Krukonis G.P."/>
            <person name="Delesalle V.A."/>
        </authorList>
    </citation>
    <scope>NUCLEOTIDE SEQUENCE</scope>
</reference>
<sequence length="212" mass="23660">MPEENKKDEGPGLYQIFLKDKITPEGLEDHFETLTSLPYGSSLMIWLNSPGGSPQTGFMLDDKLAAKNINVTYISYLFNASAACTLPQLSDAIRLSYPHSVFTFHGASIHVGNRRDQFDMIVGYAAESIDRTNDRCMAKVGLSKKDFKKFNGDDIIFYGYQLLDVGEHGWIDGLILKEHGAGKFLIKTRDGNKIIDVSKHKRSDIKGLPVVE</sequence>
<dbReference type="GO" id="GO:0008233">
    <property type="term" value="F:peptidase activity"/>
    <property type="evidence" value="ECO:0007669"/>
    <property type="project" value="UniProtKB-KW"/>
</dbReference>
<name>A0AAE7X170_9CAUD</name>
<keyword evidence="2" id="KW-1185">Reference proteome</keyword>
<dbReference type="Gene3D" id="3.90.226.10">
    <property type="entry name" value="2-enoyl-CoA Hydratase, Chain A, domain 1"/>
    <property type="match status" value="1"/>
</dbReference>
<dbReference type="Proteomes" id="UP000827517">
    <property type="component" value="Segment"/>
</dbReference>
<keyword evidence="1" id="KW-0645">Protease</keyword>
<protein>
    <submittedName>
        <fullName evidence="1">ClpP-like protease</fullName>
    </submittedName>
</protein>
<evidence type="ECO:0000313" key="1">
    <source>
        <dbReference type="EMBL" id="QZA70703.1"/>
    </source>
</evidence>
<proteinExistence type="predicted"/>
<dbReference type="GO" id="GO:0006508">
    <property type="term" value="P:proteolysis"/>
    <property type="evidence" value="ECO:0007669"/>
    <property type="project" value="UniProtKB-KW"/>
</dbReference>
<dbReference type="KEGG" id="vg:77944185"/>
<keyword evidence="1" id="KW-0378">Hydrolase</keyword>
<dbReference type="SUPFAM" id="SSF52096">
    <property type="entry name" value="ClpP/crotonase"/>
    <property type="match status" value="1"/>
</dbReference>
<dbReference type="EMBL" id="MZ501267">
    <property type="protein sequence ID" value="QZA70703.1"/>
    <property type="molecule type" value="Genomic_DNA"/>
</dbReference>
<dbReference type="GeneID" id="77944185"/>